<dbReference type="Proteomes" id="UP000006023">
    <property type="component" value="Unassembled WGS sequence"/>
</dbReference>
<feature type="transmembrane region" description="Helical" evidence="5">
    <location>
        <begin position="47"/>
        <end position="71"/>
    </location>
</feature>
<feature type="transmembrane region" description="Helical" evidence="5">
    <location>
        <begin position="254"/>
        <end position="272"/>
    </location>
</feature>
<comment type="caution">
    <text evidence="7">The sequence shown here is derived from an EMBL/GenBank/DDBJ whole genome shotgun (WGS) entry which is preliminary data.</text>
</comment>
<keyword evidence="4 5" id="KW-0472">Membrane</keyword>
<dbReference type="PROSITE" id="PS50850">
    <property type="entry name" value="MFS"/>
    <property type="match status" value="1"/>
</dbReference>
<keyword evidence="3 5" id="KW-1133">Transmembrane helix</keyword>
<evidence type="ECO:0000313" key="7">
    <source>
        <dbReference type="EMBL" id="GAB03980.1"/>
    </source>
</evidence>
<evidence type="ECO:0000259" key="6">
    <source>
        <dbReference type="PROSITE" id="PS50850"/>
    </source>
</evidence>
<evidence type="ECO:0000256" key="2">
    <source>
        <dbReference type="ARBA" id="ARBA00022692"/>
    </source>
</evidence>
<dbReference type="PANTHER" id="PTHR23527">
    <property type="entry name" value="BLL3282 PROTEIN"/>
    <property type="match status" value="1"/>
</dbReference>
<dbReference type="PANTHER" id="PTHR23527:SF1">
    <property type="entry name" value="BLL3282 PROTEIN"/>
    <property type="match status" value="1"/>
</dbReference>
<dbReference type="InterPro" id="IPR011701">
    <property type="entry name" value="MFS"/>
</dbReference>
<dbReference type="AlphaFoldDB" id="G7GK55"/>
<dbReference type="Pfam" id="PF07690">
    <property type="entry name" value="MFS_1"/>
    <property type="match status" value="1"/>
</dbReference>
<accession>G7GK55</accession>
<dbReference type="InterPro" id="IPR036259">
    <property type="entry name" value="MFS_trans_sf"/>
</dbReference>
<organism evidence="7 8">
    <name type="scientific">Gordonia amarae NBRC 15530</name>
    <dbReference type="NCBI Taxonomy" id="1075090"/>
    <lineage>
        <taxon>Bacteria</taxon>
        <taxon>Bacillati</taxon>
        <taxon>Actinomycetota</taxon>
        <taxon>Actinomycetes</taxon>
        <taxon>Mycobacteriales</taxon>
        <taxon>Gordoniaceae</taxon>
        <taxon>Gordonia</taxon>
    </lineage>
</organism>
<feature type="transmembrane region" description="Helical" evidence="5">
    <location>
        <begin position="173"/>
        <end position="191"/>
    </location>
</feature>
<feature type="transmembrane region" description="Helical" evidence="5">
    <location>
        <begin position="151"/>
        <end position="167"/>
    </location>
</feature>
<keyword evidence="8" id="KW-1185">Reference proteome</keyword>
<keyword evidence="2 5" id="KW-0812">Transmembrane</keyword>
<name>G7GK55_9ACTN</name>
<feature type="transmembrane region" description="Helical" evidence="5">
    <location>
        <begin position="105"/>
        <end position="130"/>
    </location>
</feature>
<dbReference type="GO" id="GO:0022857">
    <property type="term" value="F:transmembrane transporter activity"/>
    <property type="evidence" value="ECO:0007669"/>
    <property type="project" value="InterPro"/>
</dbReference>
<dbReference type="STRING" id="1075090.GOAMR_09_00270"/>
<dbReference type="eggNOG" id="COG2271">
    <property type="taxonomic scope" value="Bacteria"/>
</dbReference>
<feature type="transmembrane region" description="Helical" evidence="5">
    <location>
        <begin position="226"/>
        <end position="248"/>
    </location>
</feature>
<dbReference type="InterPro" id="IPR052952">
    <property type="entry name" value="MFS-Transporter"/>
</dbReference>
<proteinExistence type="predicted"/>
<dbReference type="Gene3D" id="1.20.1250.20">
    <property type="entry name" value="MFS general substrate transporter like domains"/>
    <property type="match status" value="2"/>
</dbReference>
<sequence length="422" mass="42634">MHDDISDARRWTMLVCSMIAAMTTTCVVSGVPYLIPTLHTGEGLSLTTASVIATVPTIGLMIGIIPWGVLLDRYGERLVLTVSLSGTLVGAVASAAAALGDAPTAALAACLFVGGLSSGAANGASGRIVVGWFPANQRGTAMGFRQMAQPLGMGLCALTMPVIAAAHGVGAALIVPAVVTAIGLACCVFGIKDPPMRTEPAGATGAAQPVTPAENPYRASSFLARVHAVSVALVIPQSMLWTFVPTWLIVDRGWAPATAGTLITATQIVGALGRIGAGRLSDVMGSRMRPVRLIAITAGIATGALALLDAVGSPVAVAIMVVASVASVADNGLAFTAIAEYAGPRWSGRGLGIQNTAQHLATAVTTPLIGATVSHLGFAAAFGLTALAPLVALPLVPRDATSVSDLETDRSRVSPDRSTPNP</sequence>
<protein>
    <submittedName>
        <fullName evidence="7">Putative major facilitator superfamily transporter</fullName>
    </submittedName>
</protein>
<feature type="transmembrane region" description="Helical" evidence="5">
    <location>
        <begin position="12"/>
        <end position="35"/>
    </location>
</feature>
<feature type="transmembrane region" description="Helical" evidence="5">
    <location>
        <begin position="293"/>
        <end position="326"/>
    </location>
</feature>
<gene>
    <name evidence="7" type="ORF">GOAMR_09_00270</name>
</gene>
<evidence type="ECO:0000256" key="5">
    <source>
        <dbReference type="SAM" id="Phobius"/>
    </source>
</evidence>
<evidence type="ECO:0000256" key="3">
    <source>
        <dbReference type="ARBA" id="ARBA00022989"/>
    </source>
</evidence>
<dbReference type="GO" id="GO:0005886">
    <property type="term" value="C:plasma membrane"/>
    <property type="evidence" value="ECO:0007669"/>
    <property type="project" value="UniProtKB-SubCell"/>
</dbReference>
<dbReference type="RefSeq" id="WP_005182482.1">
    <property type="nucleotide sequence ID" value="NZ_BAED01000009.1"/>
</dbReference>
<reference evidence="7 8" key="1">
    <citation type="submission" date="2011-11" db="EMBL/GenBank/DDBJ databases">
        <title>Whole genome shotgun sequence of Gordonia amarae NBRC 15530.</title>
        <authorList>
            <person name="Takarada H."/>
            <person name="Hosoyama A."/>
            <person name="Tsuchikane K."/>
            <person name="Katsumata H."/>
            <person name="Yamazaki S."/>
            <person name="Fujita N."/>
        </authorList>
    </citation>
    <scope>NUCLEOTIDE SEQUENCE [LARGE SCALE GENOMIC DNA]</scope>
    <source>
        <strain evidence="7 8">NBRC 15530</strain>
    </source>
</reference>
<evidence type="ECO:0000313" key="8">
    <source>
        <dbReference type="Proteomes" id="UP000006023"/>
    </source>
</evidence>
<dbReference type="InterPro" id="IPR020846">
    <property type="entry name" value="MFS_dom"/>
</dbReference>
<comment type="subcellular location">
    <subcellularLocation>
        <location evidence="1">Cell membrane</location>
        <topology evidence="1">Multi-pass membrane protein</topology>
    </subcellularLocation>
</comment>
<dbReference type="SUPFAM" id="SSF103473">
    <property type="entry name" value="MFS general substrate transporter"/>
    <property type="match status" value="1"/>
</dbReference>
<feature type="transmembrane region" description="Helical" evidence="5">
    <location>
        <begin position="78"/>
        <end position="99"/>
    </location>
</feature>
<dbReference type="EMBL" id="BAED01000009">
    <property type="protein sequence ID" value="GAB03980.1"/>
    <property type="molecule type" value="Genomic_DNA"/>
</dbReference>
<feature type="domain" description="Major facilitator superfamily (MFS) profile" evidence="6">
    <location>
        <begin position="9"/>
        <end position="400"/>
    </location>
</feature>
<evidence type="ECO:0000256" key="4">
    <source>
        <dbReference type="ARBA" id="ARBA00023136"/>
    </source>
</evidence>
<evidence type="ECO:0000256" key="1">
    <source>
        <dbReference type="ARBA" id="ARBA00004651"/>
    </source>
</evidence>